<name>A0A923E3J3_9ACTO</name>
<evidence type="ECO:0000313" key="6">
    <source>
        <dbReference type="EMBL" id="MBB6335274.1"/>
    </source>
</evidence>
<dbReference type="Gene3D" id="1.10.10.10">
    <property type="entry name" value="Winged helix-like DNA-binding domain superfamily/Winged helix DNA-binding domain"/>
    <property type="match status" value="1"/>
</dbReference>
<dbReference type="EMBL" id="JACHMK010000001">
    <property type="protein sequence ID" value="MBB6335274.1"/>
    <property type="molecule type" value="Genomic_DNA"/>
</dbReference>
<dbReference type="GO" id="GO:0030246">
    <property type="term" value="F:carbohydrate binding"/>
    <property type="evidence" value="ECO:0007669"/>
    <property type="project" value="InterPro"/>
</dbReference>
<keyword evidence="3" id="KW-0238">DNA-binding</keyword>
<evidence type="ECO:0000313" key="7">
    <source>
        <dbReference type="Proteomes" id="UP000617426"/>
    </source>
</evidence>
<accession>A0A923E3J3</accession>
<dbReference type="InterPro" id="IPR037171">
    <property type="entry name" value="NagB/RpiA_transferase-like"/>
</dbReference>
<evidence type="ECO:0000256" key="4">
    <source>
        <dbReference type="ARBA" id="ARBA00023163"/>
    </source>
</evidence>
<keyword evidence="2" id="KW-0805">Transcription regulation</keyword>
<organism evidence="6 7">
    <name type="scientific">Schaalia hyovaginalis</name>
    <dbReference type="NCBI Taxonomy" id="29316"/>
    <lineage>
        <taxon>Bacteria</taxon>
        <taxon>Bacillati</taxon>
        <taxon>Actinomycetota</taxon>
        <taxon>Actinomycetes</taxon>
        <taxon>Actinomycetales</taxon>
        <taxon>Actinomycetaceae</taxon>
        <taxon>Schaalia</taxon>
    </lineage>
</organism>
<dbReference type="RefSeq" id="WP_246430010.1">
    <property type="nucleotide sequence ID" value="NZ_JACHMK010000001.1"/>
</dbReference>
<dbReference type="Pfam" id="PF04198">
    <property type="entry name" value="Sugar-bind"/>
    <property type="match status" value="1"/>
</dbReference>
<reference evidence="6" key="1">
    <citation type="submission" date="2020-08" db="EMBL/GenBank/DDBJ databases">
        <title>Sequencing the genomes of 1000 actinobacteria strains.</title>
        <authorList>
            <person name="Klenk H.-P."/>
        </authorList>
    </citation>
    <scope>NUCLEOTIDE SEQUENCE</scope>
    <source>
        <strain evidence="6">DSM 10695</strain>
    </source>
</reference>
<protein>
    <submittedName>
        <fullName evidence="6">Deoxyribonucleoside regulator</fullName>
    </submittedName>
</protein>
<sequence length="319" mass="34540">MKGIMDGDRELLVLRAAQLYYYENMTQDAIADRMNCTRWTVGRLLEEARQSGIVSITINHPRARVRDLEKEIISGFGIVEAIVVRAQESLAATGALVASATADYITAIRPTPRSLGIAWGRSLTAVARAMPDEWTSGLDVYQMYGGLVRSNDDEVADSIGLMARRGHGVGHMIPAPAIVTDPDLGIRLRREPSVATTLEAGPDSDLVVFSPGILEPESVLVRSGFLTARGMDRLRDLGAVTDLFSHFVDAEGRPVSAELEHRTIAVTLDAVKRAKRTLAIGWGPNKARPLVVCMRSGLAKSIIIDEDTARLILEVGASA</sequence>
<dbReference type="PANTHER" id="PTHR34294">
    <property type="entry name" value="TRANSCRIPTIONAL REGULATOR-RELATED"/>
    <property type="match status" value="1"/>
</dbReference>
<comment type="similarity">
    <text evidence="1">Belongs to the SorC transcriptional regulatory family.</text>
</comment>
<dbReference type="SUPFAM" id="SSF100950">
    <property type="entry name" value="NagB/RpiA/CoA transferase-like"/>
    <property type="match status" value="1"/>
</dbReference>
<dbReference type="Gene3D" id="3.40.50.1360">
    <property type="match status" value="1"/>
</dbReference>
<dbReference type="PANTHER" id="PTHR34294:SF1">
    <property type="entry name" value="TRANSCRIPTIONAL REGULATOR LSRR"/>
    <property type="match status" value="1"/>
</dbReference>
<gene>
    <name evidence="6" type="ORF">HD592_001839</name>
</gene>
<comment type="caution">
    <text evidence="6">The sequence shown here is derived from an EMBL/GenBank/DDBJ whole genome shotgun (WGS) entry which is preliminary data.</text>
</comment>
<dbReference type="InterPro" id="IPR036388">
    <property type="entry name" value="WH-like_DNA-bd_sf"/>
</dbReference>
<dbReference type="Proteomes" id="UP000617426">
    <property type="component" value="Unassembled WGS sequence"/>
</dbReference>
<proteinExistence type="inferred from homology"/>
<evidence type="ECO:0000259" key="5">
    <source>
        <dbReference type="Pfam" id="PF04198"/>
    </source>
</evidence>
<keyword evidence="4" id="KW-0804">Transcription</keyword>
<dbReference type="GeneID" id="85979182"/>
<evidence type="ECO:0000256" key="1">
    <source>
        <dbReference type="ARBA" id="ARBA00010466"/>
    </source>
</evidence>
<dbReference type="GO" id="GO:0003677">
    <property type="term" value="F:DNA binding"/>
    <property type="evidence" value="ECO:0007669"/>
    <property type="project" value="UniProtKB-KW"/>
</dbReference>
<dbReference type="InterPro" id="IPR007324">
    <property type="entry name" value="Sugar-bd_dom_put"/>
</dbReference>
<keyword evidence="7" id="KW-1185">Reference proteome</keyword>
<evidence type="ECO:0000256" key="2">
    <source>
        <dbReference type="ARBA" id="ARBA00023015"/>
    </source>
</evidence>
<dbReference type="AlphaFoldDB" id="A0A923E3J3"/>
<dbReference type="InterPro" id="IPR051054">
    <property type="entry name" value="SorC_transcr_regulators"/>
</dbReference>
<evidence type="ECO:0000256" key="3">
    <source>
        <dbReference type="ARBA" id="ARBA00023125"/>
    </source>
</evidence>
<feature type="domain" description="Sugar-binding" evidence="5">
    <location>
        <begin position="65"/>
        <end position="314"/>
    </location>
</feature>